<accession>A0A0E3ZTN1</accession>
<dbReference type="PANTHER" id="PTHR30153">
    <property type="entry name" value="REPLICATIVE DNA HELICASE DNAB"/>
    <property type="match status" value="1"/>
</dbReference>
<dbReference type="GO" id="GO:0005524">
    <property type="term" value="F:ATP binding"/>
    <property type="evidence" value="ECO:0007669"/>
    <property type="project" value="InterPro"/>
</dbReference>
<dbReference type="InterPro" id="IPR016136">
    <property type="entry name" value="DNA_helicase_N/primase_C"/>
</dbReference>
<feature type="domain" description="SF4 helicase" evidence="3">
    <location>
        <begin position="174"/>
        <end position="455"/>
    </location>
</feature>
<dbReference type="AlphaFoldDB" id="A0A0E3ZTN1"/>
<proteinExistence type="predicted"/>
<dbReference type="OrthoDB" id="7357206at2"/>
<name>A0A0E3ZTN1_9BACT</name>
<evidence type="ECO:0000313" key="5">
    <source>
        <dbReference type="Proteomes" id="UP000033054"/>
    </source>
</evidence>
<dbReference type="GO" id="GO:0005829">
    <property type="term" value="C:cytosol"/>
    <property type="evidence" value="ECO:0007669"/>
    <property type="project" value="TreeGrafter"/>
</dbReference>
<keyword evidence="1" id="KW-0639">Primosome</keyword>
<evidence type="ECO:0000256" key="2">
    <source>
        <dbReference type="SAM" id="MobiDB-lite"/>
    </source>
</evidence>
<dbReference type="GO" id="GO:0006269">
    <property type="term" value="P:DNA replication, synthesis of primer"/>
    <property type="evidence" value="ECO:0007669"/>
    <property type="project" value="UniProtKB-KW"/>
</dbReference>
<evidence type="ECO:0000256" key="1">
    <source>
        <dbReference type="ARBA" id="ARBA00022515"/>
    </source>
</evidence>
<dbReference type="STRING" id="1379870.SD10_02985"/>
<dbReference type="RefSeq" id="WP_046375616.1">
    <property type="nucleotide sequence ID" value="NZ_CP010429.1"/>
</dbReference>
<protein>
    <recommendedName>
        <fullName evidence="3">SF4 helicase domain-containing protein</fullName>
    </recommendedName>
</protein>
<dbReference type="PATRIC" id="fig|1379870.5.peg.658"/>
<dbReference type="InterPro" id="IPR027417">
    <property type="entry name" value="P-loop_NTPase"/>
</dbReference>
<dbReference type="GO" id="GO:1990077">
    <property type="term" value="C:primosome complex"/>
    <property type="evidence" value="ECO:0007669"/>
    <property type="project" value="UniProtKB-KW"/>
</dbReference>
<feature type="compositionally biased region" description="Polar residues" evidence="2">
    <location>
        <begin position="463"/>
        <end position="480"/>
    </location>
</feature>
<dbReference type="SUPFAM" id="SSF52540">
    <property type="entry name" value="P-loop containing nucleoside triphosphate hydrolases"/>
    <property type="match status" value="1"/>
</dbReference>
<reference evidence="4 5" key="1">
    <citation type="journal article" date="2014" name="Curr. Microbiol.">
        <title>Spirosoma radiotolerans sp. nov., a gamma-radiation-resistant bacterium isolated from gamma ray-irradiated soil.</title>
        <authorList>
            <person name="Lee J.J."/>
            <person name="Srinivasan S."/>
            <person name="Lim S."/>
            <person name="Joe M."/>
            <person name="Im S."/>
            <person name="Bae S.I."/>
            <person name="Park K.R."/>
            <person name="Han J.H."/>
            <person name="Park S.H."/>
            <person name="Joo B.M."/>
            <person name="Park S.J."/>
            <person name="Kim M.K."/>
        </authorList>
    </citation>
    <scope>NUCLEOTIDE SEQUENCE [LARGE SCALE GENOMIC DNA]</scope>
    <source>
        <strain evidence="4 5">DG5A</strain>
    </source>
</reference>
<organism evidence="4 5">
    <name type="scientific">Spirosoma radiotolerans</name>
    <dbReference type="NCBI Taxonomy" id="1379870"/>
    <lineage>
        <taxon>Bacteria</taxon>
        <taxon>Pseudomonadati</taxon>
        <taxon>Bacteroidota</taxon>
        <taxon>Cytophagia</taxon>
        <taxon>Cytophagales</taxon>
        <taxon>Cytophagaceae</taxon>
        <taxon>Spirosoma</taxon>
    </lineage>
</organism>
<dbReference type="Gene3D" id="3.40.50.300">
    <property type="entry name" value="P-loop containing nucleotide triphosphate hydrolases"/>
    <property type="match status" value="1"/>
</dbReference>
<evidence type="ECO:0000259" key="3">
    <source>
        <dbReference type="PROSITE" id="PS51199"/>
    </source>
</evidence>
<dbReference type="HOGENOM" id="CLU_005373_0_1_10"/>
<dbReference type="PROSITE" id="PS51199">
    <property type="entry name" value="SF4_HELICASE"/>
    <property type="match status" value="1"/>
</dbReference>
<evidence type="ECO:0000313" key="4">
    <source>
        <dbReference type="EMBL" id="AKD54020.1"/>
    </source>
</evidence>
<dbReference type="KEGG" id="srd:SD10_02985"/>
<dbReference type="InterPro" id="IPR007694">
    <property type="entry name" value="DNA_helicase_DnaB-like_C"/>
</dbReference>
<dbReference type="GO" id="GO:0003678">
    <property type="term" value="F:DNA helicase activity"/>
    <property type="evidence" value="ECO:0007669"/>
    <property type="project" value="InterPro"/>
</dbReference>
<keyword evidence="5" id="KW-1185">Reference proteome</keyword>
<dbReference type="Gene3D" id="1.10.860.10">
    <property type="entry name" value="DNAb Helicase, Chain A"/>
    <property type="match status" value="1"/>
</dbReference>
<sequence length="480" mass="52422">METSSLTDSAAERALVAILLDSPKLMPDARERLGTGEVLTHEGYRILFNTLCMLYDEGKAIKLGSVLQRINANGTTARLIDMGISLMGLPAEAKTSEFADTCTHLRGLWVKRMAIESAGAILASVRSGDTISQIVDVLTKAMDSVSAGLAIGTDQSLTDIIRESVTSLESAMNKTGGLTGVNTGLGKLNRVLGGWQDSDIVMIAGRPGMGKSIAGVFHAIAAAREGVPVAFLSLEMPAKSLMNRIIANETGIAYSRIKRGTISRDEFAMIQKAVGRIEQLPIHFYDDHNADVNDLSYKLLHWKKRYSIGLVIIDYVQKLTDRTIKSSAEYDVLTSVSNKLQRLRKRLNCPIIELAQLSRAVESRQGSKRAGMSDLRSTGQFEQDATVIIMLYRDDYYKEKAARDAAEANGGQYEEPRFDQQLEYGIIKSRDGETGTAVLWVDVATNRIADEAPPVEKPMPTTARPSLNSFDHQSSASPAF</sequence>
<dbReference type="PANTHER" id="PTHR30153:SF2">
    <property type="entry name" value="REPLICATIVE DNA HELICASE"/>
    <property type="match status" value="1"/>
</dbReference>
<gene>
    <name evidence="4" type="ORF">SD10_02985</name>
</gene>
<dbReference type="Pfam" id="PF03796">
    <property type="entry name" value="DnaB_C"/>
    <property type="match status" value="1"/>
</dbReference>
<dbReference type="Proteomes" id="UP000033054">
    <property type="component" value="Chromosome"/>
</dbReference>
<dbReference type="EMBL" id="CP010429">
    <property type="protein sequence ID" value="AKD54020.1"/>
    <property type="molecule type" value="Genomic_DNA"/>
</dbReference>
<feature type="region of interest" description="Disordered" evidence="2">
    <location>
        <begin position="451"/>
        <end position="480"/>
    </location>
</feature>